<dbReference type="OrthoDB" id="3143151at2759"/>
<keyword evidence="4" id="KW-1185">Reference proteome</keyword>
<protein>
    <recommendedName>
        <fullName evidence="2">CxC2-like cysteine cluster KDZ transposase-associated domain-containing protein</fullName>
    </recommendedName>
</protein>
<sequence>MPDTPVKAVRGHLTQSTSTPLLPNSPGGRRGILSRVPITPNKSRESSLSSPDHKRRRVDSEPVSPPVEVVRGKIGSTSERAHRDADKSTGTQNDYNRQYEEKRGAMLQCRVNCMAPDKFQCNDCGAQMCASAYMYQCRDCHGEKMQCQACCIKSHTQLPFHRLKVWVSERLYREGTLGDQELGFILNMGHSGEACGTPEGESNVLFGDVNGFFTLRVRWCGCDNSEGKERWQQLLRMGYMPASFTRPQTAFSTRLFDRVHLEMMEGHCSLKAAYEVLKRITDPNRPERVDNRYVEFMRVYRWHRDLTWTLEGGGFHDPTLCKVPGGLALFCTCCPQPGINVFSVKEGDPPWVYRIYVTIDGNFKLEQLMQRNGEMEVRLRDGKGFLVGIDKYMEFLDKTQDWVQPRSTCNDFYNQNNTDKSVDHLMWRGLVSLACARHGCFFPNASMNMKSGEQQRIADFGLSQMLLWVIDVLNKADISDAAKIRTVTIIYDIMCQYKVKLHERLAKGGLTVPSELQLQYMIGKFHLGGHKEDCWAMYTLDLLFGSGRQDGEVLETLWAGLNKSKSTVRAMSGAFRQEFLDDLMQDSNWKKLIDADNMLLTRWKRAEFNENACGITFMDISSRINEDDKNAWDEEARLVEETRDPTRLKIYEIVKTKGKTFTEVKEHLALEEMQGKANTGGDVGFLCRGLALELSAVRLKKIIREKDNKPTLIEAYELAGELKRLMQNYNSFQEEAVLRIQRVIGQSKLPTLRDATGRKEDINWSLYTDEDDMAQICDPESLVLYLPSNMSVIDRGRVGWEEMARQEVELREGTVRETLTELRLQLGQRVMRYKALRGEKNQKDSGRMFQGLKKQMEKVRGIAEAYRTEVRALEQLQGQSVVAKKWKGIKESDFAVTTEERTTRTKLAWFWSDVNISVDQELEENPQMENFYKVNYLRAKARWDRWKEEKVLVKKEMEWRVAWFDHAQEVWMEREMSADLSKGAKVYAAVQAEKWRMFAWRSRLAFGLLI</sequence>
<dbReference type="InterPro" id="IPR040521">
    <property type="entry name" value="KDZ"/>
</dbReference>
<dbReference type="EMBL" id="ML179504">
    <property type="protein sequence ID" value="THU86296.1"/>
    <property type="molecule type" value="Genomic_DNA"/>
</dbReference>
<feature type="domain" description="CxC2-like cysteine cluster KDZ transposase-associated" evidence="2">
    <location>
        <begin position="180"/>
        <end position="282"/>
    </location>
</feature>
<dbReference type="InterPro" id="IPR041457">
    <property type="entry name" value="CxC2_KDZ-assoc"/>
</dbReference>
<dbReference type="AlphaFoldDB" id="A0A4S8LBP1"/>
<gene>
    <name evidence="3" type="ORF">K435DRAFT_868422</name>
</gene>
<feature type="compositionally biased region" description="Polar residues" evidence="1">
    <location>
        <begin position="13"/>
        <end position="22"/>
    </location>
</feature>
<dbReference type="Pfam" id="PF18758">
    <property type="entry name" value="KDZ"/>
    <property type="match status" value="1"/>
</dbReference>
<organism evidence="3 4">
    <name type="scientific">Dendrothele bispora (strain CBS 962.96)</name>
    <dbReference type="NCBI Taxonomy" id="1314807"/>
    <lineage>
        <taxon>Eukaryota</taxon>
        <taxon>Fungi</taxon>
        <taxon>Dikarya</taxon>
        <taxon>Basidiomycota</taxon>
        <taxon>Agaricomycotina</taxon>
        <taxon>Agaricomycetes</taxon>
        <taxon>Agaricomycetidae</taxon>
        <taxon>Agaricales</taxon>
        <taxon>Agaricales incertae sedis</taxon>
        <taxon>Dendrothele</taxon>
    </lineage>
</organism>
<dbReference type="Proteomes" id="UP000297245">
    <property type="component" value="Unassembled WGS sequence"/>
</dbReference>
<evidence type="ECO:0000313" key="4">
    <source>
        <dbReference type="Proteomes" id="UP000297245"/>
    </source>
</evidence>
<dbReference type="Pfam" id="PF18803">
    <property type="entry name" value="CxC2"/>
    <property type="match status" value="1"/>
</dbReference>
<evidence type="ECO:0000256" key="1">
    <source>
        <dbReference type="SAM" id="MobiDB-lite"/>
    </source>
</evidence>
<accession>A0A4S8LBP1</accession>
<feature type="region of interest" description="Disordered" evidence="1">
    <location>
        <begin position="1"/>
        <end position="97"/>
    </location>
</feature>
<proteinExistence type="predicted"/>
<reference evidence="3 4" key="1">
    <citation type="journal article" date="2019" name="Nat. Ecol. Evol.">
        <title>Megaphylogeny resolves global patterns of mushroom evolution.</title>
        <authorList>
            <person name="Varga T."/>
            <person name="Krizsan K."/>
            <person name="Foldi C."/>
            <person name="Dima B."/>
            <person name="Sanchez-Garcia M."/>
            <person name="Sanchez-Ramirez S."/>
            <person name="Szollosi G.J."/>
            <person name="Szarkandi J.G."/>
            <person name="Papp V."/>
            <person name="Albert L."/>
            <person name="Andreopoulos W."/>
            <person name="Angelini C."/>
            <person name="Antonin V."/>
            <person name="Barry K.W."/>
            <person name="Bougher N.L."/>
            <person name="Buchanan P."/>
            <person name="Buyck B."/>
            <person name="Bense V."/>
            <person name="Catcheside P."/>
            <person name="Chovatia M."/>
            <person name="Cooper J."/>
            <person name="Damon W."/>
            <person name="Desjardin D."/>
            <person name="Finy P."/>
            <person name="Geml J."/>
            <person name="Haridas S."/>
            <person name="Hughes K."/>
            <person name="Justo A."/>
            <person name="Karasinski D."/>
            <person name="Kautmanova I."/>
            <person name="Kiss B."/>
            <person name="Kocsube S."/>
            <person name="Kotiranta H."/>
            <person name="LaButti K.M."/>
            <person name="Lechner B.E."/>
            <person name="Liimatainen K."/>
            <person name="Lipzen A."/>
            <person name="Lukacs Z."/>
            <person name="Mihaltcheva S."/>
            <person name="Morgado L.N."/>
            <person name="Niskanen T."/>
            <person name="Noordeloos M.E."/>
            <person name="Ohm R.A."/>
            <person name="Ortiz-Santana B."/>
            <person name="Ovrebo C."/>
            <person name="Racz N."/>
            <person name="Riley R."/>
            <person name="Savchenko A."/>
            <person name="Shiryaev A."/>
            <person name="Soop K."/>
            <person name="Spirin V."/>
            <person name="Szebenyi C."/>
            <person name="Tomsovsky M."/>
            <person name="Tulloss R.E."/>
            <person name="Uehling J."/>
            <person name="Grigoriev I.V."/>
            <person name="Vagvolgyi C."/>
            <person name="Papp T."/>
            <person name="Martin F.M."/>
            <person name="Miettinen O."/>
            <person name="Hibbett D.S."/>
            <person name="Nagy L.G."/>
        </authorList>
    </citation>
    <scope>NUCLEOTIDE SEQUENCE [LARGE SCALE GENOMIC DNA]</scope>
    <source>
        <strain evidence="3 4">CBS 962.96</strain>
    </source>
</reference>
<evidence type="ECO:0000259" key="2">
    <source>
        <dbReference type="Pfam" id="PF18803"/>
    </source>
</evidence>
<name>A0A4S8LBP1_DENBC</name>
<evidence type="ECO:0000313" key="3">
    <source>
        <dbReference type="EMBL" id="THU86296.1"/>
    </source>
</evidence>